<protein>
    <submittedName>
        <fullName evidence="2">NAD(P)-dependent oxidoreductase</fullName>
    </submittedName>
</protein>
<sequence length="312" mass="33689">MKAVVAGATGFIGGHVTEQLARAGHDVTALVRTADNAGFLNDLAVAVREVDFADMDTLTALLKGNDVIFNCTAANGISPDSAYGDVEVTISKRLAQCASDAGVQHFIQLSSTILYGFEHDGVIDESYQPVIASSLQQVQEHREQTVRTVGEAAGMRVSIVRPSSVIGSRDRKSFFTRLFATATSAAFPLVEGGAHRTSFIDARDMGRAMAFIGEHALTGTYLVKGFDASWLQIKESMERAAGITLATRDIKPDLTGNELSGIGISPYEYKVFSTTRIWDDNAMRRQGFMPRYSLLEAVTADIQTNPGNSNIR</sequence>
<gene>
    <name evidence="2" type="ORF">QN215_09615</name>
</gene>
<dbReference type="InterPro" id="IPR001509">
    <property type="entry name" value="Epimerase_deHydtase"/>
</dbReference>
<dbReference type="EMBL" id="CP129674">
    <property type="protein sequence ID" value="XDS44496.1"/>
    <property type="molecule type" value="Genomic_DNA"/>
</dbReference>
<dbReference type="AlphaFoldDB" id="A0AB39U607"/>
<dbReference type="InterPro" id="IPR051783">
    <property type="entry name" value="NAD(P)-dependent_oxidoreduct"/>
</dbReference>
<dbReference type="GO" id="GO:0005737">
    <property type="term" value="C:cytoplasm"/>
    <property type="evidence" value="ECO:0007669"/>
    <property type="project" value="TreeGrafter"/>
</dbReference>
<dbReference type="Pfam" id="PF01370">
    <property type="entry name" value="Epimerase"/>
    <property type="match status" value="1"/>
</dbReference>
<name>A0AB39U607_9BIFI</name>
<dbReference type="SUPFAM" id="SSF51735">
    <property type="entry name" value="NAD(P)-binding Rossmann-fold domains"/>
    <property type="match status" value="1"/>
</dbReference>
<evidence type="ECO:0000313" key="2">
    <source>
        <dbReference type="EMBL" id="XDS44496.1"/>
    </source>
</evidence>
<dbReference type="PANTHER" id="PTHR48079:SF6">
    <property type="entry name" value="NAD(P)-BINDING DOMAIN-CONTAINING PROTEIN-RELATED"/>
    <property type="match status" value="1"/>
</dbReference>
<accession>A0AB39U607</accession>
<dbReference type="Gene3D" id="3.40.50.720">
    <property type="entry name" value="NAD(P)-binding Rossmann-like Domain"/>
    <property type="match status" value="1"/>
</dbReference>
<reference evidence="2" key="1">
    <citation type="submission" date="2023-07" db="EMBL/GenBank/DDBJ databases">
        <title>Bifidobacterium aquikefiriaerophilum sp. nov. and Bifidobacterium eccum sp. nov., isolated from water kefir.</title>
        <authorList>
            <person name="Breselge S."/>
            <person name="Bellassi P."/>
            <person name="Barcenilla C."/>
            <person name="Alvarez-Ordonez A."/>
            <person name="Morelli L."/>
            <person name="Cotter P.D."/>
        </authorList>
    </citation>
    <scope>NUCLEOTIDE SEQUENCE</scope>
    <source>
        <strain evidence="2">WK041_4_12</strain>
    </source>
</reference>
<dbReference type="GO" id="GO:0004029">
    <property type="term" value="F:aldehyde dehydrogenase (NAD+) activity"/>
    <property type="evidence" value="ECO:0007669"/>
    <property type="project" value="TreeGrafter"/>
</dbReference>
<organism evidence="2">
    <name type="scientific">Bifidobacterium aquikefiricola</name>
    <dbReference type="NCBI Taxonomy" id="3059038"/>
    <lineage>
        <taxon>Bacteria</taxon>
        <taxon>Bacillati</taxon>
        <taxon>Actinomycetota</taxon>
        <taxon>Actinomycetes</taxon>
        <taxon>Bifidobacteriales</taxon>
        <taxon>Bifidobacteriaceae</taxon>
        <taxon>Bifidobacterium</taxon>
    </lineage>
</organism>
<evidence type="ECO:0000259" key="1">
    <source>
        <dbReference type="Pfam" id="PF01370"/>
    </source>
</evidence>
<dbReference type="PANTHER" id="PTHR48079">
    <property type="entry name" value="PROTEIN YEEZ"/>
    <property type="match status" value="1"/>
</dbReference>
<dbReference type="RefSeq" id="WP_369344072.1">
    <property type="nucleotide sequence ID" value="NZ_CP129674.1"/>
</dbReference>
<dbReference type="InterPro" id="IPR036291">
    <property type="entry name" value="NAD(P)-bd_dom_sf"/>
</dbReference>
<dbReference type="KEGG" id="baqk:QN215_09615"/>
<proteinExistence type="predicted"/>
<feature type="domain" description="NAD-dependent epimerase/dehydratase" evidence="1">
    <location>
        <begin position="4"/>
        <end position="215"/>
    </location>
</feature>